<organism evidence="1 2">
    <name type="scientific">Rhodococcus rhodochrous</name>
    <dbReference type="NCBI Taxonomy" id="1829"/>
    <lineage>
        <taxon>Bacteria</taxon>
        <taxon>Bacillati</taxon>
        <taxon>Actinomycetota</taxon>
        <taxon>Actinomycetes</taxon>
        <taxon>Mycobacteriales</taxon>
        <taxon>Nocardiaceae</taxon>
        <taxon>Rhodococcus</taxon>
    </lineage>
</organism>
<sequence length="300" mass="33858">MTEPDTLWHYTDAGGLLGILGSNPEPREPGVVGPQKCKPSFRATAVEYLNDSRELIHGLGIIKEQVLIPRAEELETIDYQPDEPHLVANPKEKADFLRKLCETIDRVEQRTYSNHIHCYVTSFSAHNDVLSQWRAYCGGLDGFAIGIRRDALPDHQEAKAKKVLYDDDPKSWTTVTDYVHKWVDWRLHRAEAPEASSGMLDHCIRELSRYATQFKHNGFREEGEWRVIHLGMSEGPTYRNRGAKLIPYVTWSLPADAVVAVRVGPGPNQHENYLAAQGALHAFGYTTAAQNLTVSPTPYR</sequence>
<accession>A0AAW4XNQ2</accession>
<proteinExistence type="predicted"/>
<reference evidence="1" key="1">
    <citation type="submission" date="2021-11" db="EMBL/GenBank/DDBJ databases">
        <title>Development of a sustainable strategy for remediation of hydrocarbon-contaminated territories based on the waste exchange concept.</title>
        <authorList>
            <person name="Elkin A."/>
        </authorList>
    </citation>
    <scope>NUCLEOTIDE SEQUENCE</scope>
    <source>
        <strain evidence="1">IEGM 757</strain>
    </source>
</reference>
<dbReference type="InterPro" id="IPR021352">
    <property type="entry name" value="DUF2971"/>
</dbReference>
<dbReference type="AlphaFoldDB" id="A0AAW4XNQ2"/>
<dbReference type="RefSeq" id="WP_159419361.1">
    <property type="nucleotide sequence ID" value="NZ_CP027558.1"/>
</dbReference>
<comment type="caution">
    <text evidence="1">The sequence shown here is derived from an EMBL/GenBank/DDBJ whole genome shotgun (WGS) entry which is preliminary data.</text>
</comment>
<name>A0AAW4XNQ2_RHORH</name>
<evidence type="ECO:0000313" key="2">
    <source>
        <dbReference type="Proteomes" id="UP001198630"/>
    </source>
</evidence>
<protein>
    <submittedName>
        <fullName evidence="1">DUF2971 domain-containing protein</fullName>
    </submittedName>
</protein>
<dbReference type="EMBL" id="JAJNCO010000019">
    <property type="protein sequence ID" value="MCD2114300.1"/>
    <property type="molecule type" value="Genomic_DNA"/>
</dbReference>
<dbReference type="Proteomes" id="UP001198630">
    <property type="component" value="Unassembled WGS sequence"/>
</dbReference>
<evidence type="ECO:0000313" key="1">
    <source>
        <dbReference type="EMBL" id="MCD2114300.1"/>
    </source>
</evidence>
<dbReference type="Pfam" id="PF11185">
    <property type="entry name" value="DUF2971"/>
    <property type="match status" value="1"/>
</dbReference>
<gene>
    <name evidence="1" type="ORF">LQ384_24630</name>
</gene>